<protein>
    <submittedName>
        <fullName evidence="2">Uncharacterized protein</fullName>
    </submittedName>
</protein>
<dbReference type="AlphaFoldDB" id="Q0RD89"/>
<evidence type="ECO:0000256" key="1">
    <source>
        <dbReference type="SAM" id="MobiDB-lite"/>
    </source>
</evidence>
<proteinExistence type="predicted"/>
<sequence>MGREHTKVTVRIGEAGECHVISSKFGHVCSIALGTRSRDVRIASPAAGWGPSVESMGDHPRCRSDPDHSAG</sequence>
<accession>Q0RD89</accession>
<keyword evidence="3" id="KW-1185">Reference proteome</keyword>
<dbReference type="STRING" id="326424.FRAAL5958"/>
<dbReference type="EMBL" id="CT573213">
    <property type="protein sequence ID" value="CAJ64583.1"/>
    <property type="molecule type" value="Genomic_DNA"/>
</dbReference>
<name>Q0RD89_FRAAA</name>
<dbReference type="Proteomes" id="UP000000657">
    <property type="component" value="Chromosome"/>
</dbReference>
<dbReference type="HOGENOM" id="CLU_2734148_0_0_11"/>
<evidence type="ECO:0000313" key="2">
    <source>
        <dbReference type="EMBL" id="CAJ64583.1"/>
    </source>
</evidence>
<dbReference type="KEGG" id="fal:FRAAL5958"/>
<evidence type="ECO:0000313" key="3">
    <source>
        <dbReference type="Proteomes" id="UP000000657"/>
    </source>
</evidence>
<organism evidence="2 3">
    <name type="scientific">Frankia alni (strain DSM 45986 / CECT 9034 / ACN14a)</name>
    <dbReference type="NCBI Taxonomy" id="326424"/>
    <lineage>
        <taxon>Bacteria</taxon>
        <taxon>Bacillati</taxon>
        <taxon>Actinomycetota</taxon>
        <taxon>Actinomycetes</taxon>
        <taxon>Frankiales</taxon>
        <taxon>Frankiaceae</taxon>
        <taxon>Frankia</taxon>
    </lineage>
</organism>
<feature type="region of interest" description="Disordered" evidence="1">
    <location>
        <begin position="46"/>
        <end position="71"/>
    </location>
</feature>
<gene>
    <name evidence="2" type="ordered locus">FRAAL5958</name>
</gene>
<feature type="compositionally biased region" description="Basic and acidic residues" evidence="1">
    <location>
        <begin position="56"/>
        <end position="71"/>
    </location>
</feature>
<reference evidence="2 3" key="1">
    <citation type="journal article" date="2007" name="Genome Res.">
        <title>Genome characteristics of facultatively symbiotic Frankia sp. strains reflect host range and host plant biogeography.</title>
        <authorList>
            <person name="Normand P."/>
            <person name="Lapierre P."/>
            <person name="Tisa L.S."/>
            <person name="Gogarten J.P."/>
            <person name="Alloisio N."/>
            <person name="Bagnarol E."/>
            <person name="Bassi C.A."/>
            <person name="Berry A.M."/>
            <person name="Bickhart D.M."/>
            <person name="Choisne N."/>
            <person name="Couloux A."/>
            <person name="Cournoyer B."/>
            <person name="Cruveiller S."/>
            <person name="Daubin V."/>
            <person name="Demange N."/>
            <person name="Francino M.P."/>
            <person name="Goltsman E."/>
            <person name="Huang Y."/>
            <person name="Kopp O.R."/>
            <person name="Labarre L."/>
            <person name="Lapidus A."/>
            <person name="Lavire C."/>
            <person name="Marechal J."/>
            <person name="Martinez M."/>
            <person name="Mastronunzio J.E."/>
            <person name="Mullin B.C."/>
            <person name="Niemann J."/>
            <person name="Pujic P."/>
            <person name="Rawnsley T."/>
            <person name="Rouy Z."/>
            <person name="Schenowitz C."/>
            <person name="Sellstedt A."/>
            <person name="Tavares F."/>
            <person name="Tomkins J.P."/>
            <person name="Vallenet D."/>
            <person name="Valverde C."/>
            <person name="Wall L.G."/>
            <person name="Wang Y."/>
            <person name="Medigue C."/>
            <person name="Benson D.R."/>
        </authorList>
    </citation>
    <scope>NUCLEOTIDE SEQUENCE [LARGE SCALE GENOMIC DNA]</scope>
    <source>
        <strain evidence="3">DSM 45986 / CECT 9034 / ACN14a</strain>
    </source>
</reference>